<protein>
    <recommendedName>
        <fullName evidence="3">NAD(P)H oxidase (H2O2-forming)</fullName>
        <ecNumber evidence="3">1.6.3.1</ecNumber>
    </recommendedName>
</protein>
<organism evidence="22 23">
    <name type="scientific">Oopsacas minuta</name>
    <dbReference type="NCBI Taxonomy" id="111878"/>
    <lineage>
        <taxon>Eukaryota</taxon>
        <taxon>Metazoa</taxon>
        <taxon>Porifera</taxon>
        <taxon>Hexactinellida</taxon>
        <taxon>Hexasterophora</taxon>
        <taxon>Lyssacinosida</taxon>
        <taxon>Leucopsacidae</taxon>
        <taxon>Oopsacas</taxon>
    </lineage>
</organism>
<proteinExistence type="inferred from homology"/>
<evidence type="ECO:0000256" key="9">
    <source>
        <dbReference type="ARBA" id="ARBA00022837"/>
    </source>
</evidence>
<evidence type="ECO:0000256" key="4">
    <source>
        <dbReference type="ARBA" id="ARBA00022630"/>
    </source>
</evidence>
<dbReference type="PROSITE" id="PS51384">
    <property type="entry name" value="FAD_FR"/>
    <property type="match status" value="1"/>
</dbReference>
<dbReference type="Pfam" id="PF08030">
    <property type="entry name" value="NAD_binding_6"/>
    <property type="match status" value="1"/>
</dbReference>
<keyword evidence="5 18" id="KW-0812">Transmembrane</keyword>
<feature type="transmembrane region" description="Helical" evidence="18">
    <location>
        <begin position="1265"/>
        <end position="1285"/>
    </location>
</feature>
<keyword evidence="8" id="KW-0274">FAD</keyword>
<dbReference type="InterPro" id="IPR017927">
    <property type="entry name" value="FAD-bd_FR_type"/>
</dbReference>
<dbReference type="Gene3D" id="3.40.50.80">
    <property type="entry name" value="Nucleotide-binding domain of ferredoxin-NADP reductase (FNR) module"/>
    <property type="match status" value="1"/>
</dbReference>
<keyword evidence="14" id="KW-0376">Hydrogen peroxide</keyword>
<evidence type="ECO:0000256" key="8">
    <source>
        <dbReference type="ARBA" id="ARBA00022827"/>
    </source>
</evidence>
<dbReference type="InterPro" id="IPR018247">
    <property type="entry name" value="EF_Hand_1_Ca_BS"/>
</dbReference>
<keyword evidence="9" id="KW-0106">Calcium</keyword>
<keyword evidence="6 17" id="KW-0479">Metal-binding</keyword>
<feature type="binding site" description="axial binding residue" evidence="17">
    <location>
        <position position="363"/>
    </location>
    <ligand>
        <name>heme b</name>
        <dbReference type="ChEBI" id="CHEBI:60344"/>
    </ligand>
    <ligandPart>
        <name>Fe</name>
        <dbReference type="ChEBI" id="CHEBI:18248"/>
    </ligandPart>
</feature>
<evidence type="ECO:0000256" key="11">
    <source>
        <dbReference type="ARBA" id="ARBA00022989"/>
    </source>
</evidence>
<keyword evidence="4" id="KW-0285">Flavoprotein</keyword>
<evidence type="ECO:0000313" key="22">
    <source>
        <dbReference type="EMBL" id="KAI6649087.1"/>
    </source>
</evidence>
<feature type="domain" description="EF-hand" evidence="20">
    <location>
        <begin position="945"/>
        <end position="980"/>
    </location>
</feature>
<dbReference type="SUPFAM" id="SSF47473">
    <property type="entry name" value="EF-hand"/>
    <property type="match status" value="1"/>
</dbReference>
<feature type="domain" description="EF-hand" evidence="20">
    <location>
        <begin position="981"/>
        <end position="1016"/>
    </location>
</feature>
<dbReference type="GO" id="GO:0004601">
    <property type="term" value="F:peroxidase activity"/>
    <property type="evidence" value="ECO:0007669"/>
    <property type="project" value="InterPro"/>
</dbReference>
<dbReference type="GO" id="GO:0009653">
    <property type="term" value="P:anatomical structure morphogenesis"/>
    <property type="evidence" value="ECO:0007669"/>
    <property type="project" value="UniProtKB-ARBA"/>
</dbReference>
<comment type="similarity">
    <text evidence="2">In the N-terminal section; belongs to the peroxidase family.</text>
</comment>
<dbReference type="GO" id="GO:0042744">
    <property type="term" value="P:hydrogen peroxide catabolic process"/>
    <property type="evidence" value="ECO:0007669"/>
    <property type="project" value="UniProtKB-KW"/>
</dbReference>
<dbReference type="EC" id="1.6.3.1" evidence="3"/>
<dbReference type="SMART" id="SM00054">
    <property type="entry name" value="EFh"/>
    <property type="match status" value="3"/>
</dbReference>
<keyword evidence="10" id="KW-0521">NADP</keyword>
<comment type="catalytic activity">
    <reaction evidence="15">
        <text>NADH + O2 + H(+) = H2O2 + NAD(+)</text>
        <dbReference type="Rhea" id="RHEA:11264"/>
        <dbReference type="ChEBI" id="CHEBI:15378"/>
        <dbReference type="ChEBI" id="CHEBI:15379"/>
        <dbReference type="ChEBI" id="CHEBI:16240"/>
        <dbReference type="ChEBI" id="CHEBI:57540"/>
        <dbReference type="ChEBI" id="CHEBI:57945"/>
        <dbReference type="EC" id="1.6.3.1"/>
    </reaction>
</comment>
<keyword evidence="19" id="KW-0732">Signal</keyword>
<dbReference type="InterPro" id="IPR019791">
    <property type="entry name" value="Haem_peroxidase_animal"/>
</dbReference>
<dbReference type="PANTHER" id="PTHR11972:SF208">
    <property type="entry name" value="DUAL OXIDASE-LIKE PROTEIN"/>
    <property type="match status" value="1"/>
</dbReference>
<feature type="chain" id="PRO_5043462468" description="NAD(P)H oxidase (H2O2-forming)" evidence="19">
    <location>
        <begin position="18"/>
        <end position="1682"/>
    </location>
</feature>
<dbReference type="SFLD" id="SFLDG01169">
    <property type="entry name" value="NADPH_oxidase_subgroup_(NOX)"/>
    <property type="match status" value="1"/>
</dbReference>
<dbReference type="PROSITE" id="PS00018">
    <property type="entry name" value="EF_HAND_1"/>
    <property type="match status" value="2"/>
</dbReference>
<keyword evidence="11 18" id="KW-1133">Transmembrane helix</keyword>
<evidence type="ECO:0000256" key="15">
    <source>
        <dbReference type="ARBA" id="ARBA00047455"/>
    </source>
</evidence>
<comment type="subcellular location">
    <subcellularLocation>
        <location evidence="1">Apical cell membrane</location>
        <topology evidence="1">Multi-pass membrane protein</topology>
    </subcellularLocation>
</comment>
<feature type="transmembrane region" description="Helical" evidence="18">
    <location>
        <begin position="1312"/>
        <end position="1339"/>
    </location>
</feature>
<dbReference type="GO" id="GO:0020037">
    <property type="term" value="F:heme binding"/>
    <property type="evidence" value="ECO:0007669"/>
    <property type="project" value="InterPro"/>
</dbReference>
<reference evidence="22 23" key="1">
    <citation type="journal article" date="2023" name="BMC Biol.">
        <title>The compact genome of the sponge Oopsacas minuta (Hexactinellida) is lacking key metazoan core genes.</title>
        <authorList>
            <person name="Santini S."/>
            <person name="Schenkelaars Q."/>
            <person name="Jourda C."/>
            <person name="Duchesne M."/>
            <person name="Belahbib H."/>
            <person name="Rocher C."/>
            <person name="Selva M."/>
            <person name="Riesgo A."/>
            <person name="Vervoort M."/>
            <person name="Leys S.P."/>
            <person name="Kodjabachian L."/>
            <person name="Le Bivic A."/>
            <person name="Borchiellini C."/>
            <person name="Claverie J.M."/>
            <person name="Renard E."/>
        </authorList>
    </citation>
    <scope>NUCLEOTIDE SEQUENCE [LARGE SCALE GENOMIC DNA]</scope>
    <source>
        <strain evidence="22">SPO-2</strain>
    </source>
</reference>
<name>A0AAV7JK56_9METZ</name>
<dbReference type="GO" id="GO:0016175">
    <property type="term" value="F:superoxide-generating NAD(P)H oxidase activity"/>
    <property type="evidence" value="ECO:0007669"/>
    <property type="project" value="UniProtKB-ARBA"/>
</dbReference>
<dbReference type="GO" id="GO:0016324">
    <property type="term" value="C:apical plasma membrane"/>
    <property type="evidence" value="ECO:0007669"/>
    <property type="project" value="UniProtKB-SubCell"/>
</dbReference>
<dbReference type="CDD" id="cd06186">
    <property type="entry name" value="NOX_Duox_like_FAD_NADP"/>
    <property type="match status" value="1"/>
</dbReference>
<evidence type="ECO:0000256" key="18">
    <source>
        <dbReference type="SAM" id="Phobius"/>
    </source>
</evidence>
<accession>A0AAV7JK56</accession>
<dbReference type="InterPro" id="IPR011992">
    <property type="entry name" value="EF-hand-dom_pair"/>
</dbReference>
<evidence type="ECO:0000259" key="20">
    <source>
        <dbReference type="PROSITE" id="PS50222"/>
    </source>
</evidence>
<dbReference type="CDD" id="cd00051">
    <property type="entry name" value="EFh"/>
    <property type="match status" value="2"/>
</dbReference>
<feature type="domain" description="FAD-binding FR-type" evidence="21">
    <location>
        <begin position="1400"/>
        <end position="1507"/>
    </location>
</feature>
<dbReference type="SUPFAM" id="SSF52343">
    <property type="entry name" value="Ferredoxin reductase-like, C-terminal NADP-linked domain"/>
    <property type="match status" value="1"/>
</dbReference>
<feature type="transmembrane region" description="Helical" evidence="18">
    <location>
        <begin position="1177"/>
        <end position="1197"/>
    </location>
</feature>
<evidence type="ECO:0000256" key="17">
    <source>
        <dbReference type="PIRSR" id="PIRSR619791-2"/>
    </source>
</evidence>
<evidence type="ECO:0000256" key="2">
    <source>
        <dbReference type="ARBA" id="ARBA00005644"/>
    </source>
</evidence>
<dbReference type="GO" id="GO:0042554">
    <property type="term" value="P:superoxide anion generation"/>
    <property type="evidence" value="ECO:0007669"/>
    <property type="project" value="TreeGrafter"/>
</dbReference>
<dbReference type="Proteomes" id="UP001165289">
    <property type="component" value="Unassembled WGS sequence"/>
</dbReference>
<dbReference type="GO" id="GO:0043020">
    <property type="term" value="C:NADPH oxidase complex"/>
    <property type="evidence" value="ECO:0007669"/>
    <property type="project" value="TreeGrafter"/>
</dbReference>
<evidence type="ECO:0000256" key="3">
    <source>
        <dbReference type="ARBA" id="ARBA00012698"/>
    </source>
</evidence>
<keyword evidence="13 18" id="KW-0472">Membrane</keyword>
<dbReference type="InterPro" id="IPR010255">
    <property type="entry name" value="Haem_peroxidase_sf"/>
</dbReference>
<dbReference type="InterPro" id="IPR013112">
    <property type="entry name" value="FAD-bd_8"/>
</dbReference>
<dbReference type="GO" id="GO:0005509">
    <property type="term" value="F:calcium ion binding"/>
    <property type="evidence" value="ECO:0007669"/>
    <property type="project" value="InterPro"/>
</dbReference>
<dbReference type="PANTHER" id="PTHR11972">
    <property type="entry name" value="NADPH OXIDASE"/>
    <property type="match status" value="1"/>
</dbReference>
<sequence>MWAVALLVLIGLSGGLGRVYIPADIDWPTDLESLDYKREWEWEGYDGWYNNLAHPDWGGADSELSRRLPHAYSDGTYLPAGNDRPPPILISDQTMKGVTGHASDAAQRRTAFFIFFGQQVVEEMLDAQRAGCPPEYLELVIPLCHDLYDFDCAGYKFIPLPRSRYNKVSGQTPNVPREQLNEITPYLDGGLFYGVTKTWADSLRQLAEGDERGALASTPVAEYDDVATHLPAINTIGLPMANPSPPANHTLFIVNRFFRLGNPRGNENPFLLVWGIFWYRVHNFFAHILRYQYPEEQWRDERVFNRARQFTIAVYQKVVYFEWLPIFLQRMTPEELTTYEGYSSAIFPGITHVFQSAAMRFGHTLVTPGIWRRTKDPDTGFCHFGNPYSYLTSDSTSDQHNGTYRGVTTWADLVANAENLMDNSTYALFQKTLLSDQARSNYRQSPLFALRTCNAYWNGPVYIRNPKDIEPMLEGMASQLTEREDFIITEDLRGFVFGPLEASRRDLMAVNILRGRDHGLPTYPVARRQFRVDQNRTITDFNQINEFGGYNSTNPTHELLRAETLANLERLRVVYNNDLNSVDIWPGGLLETDLLGPGQLFTAIIFDQFDRIRRSDRFWFENYELNEVFTKAEVDWIKNVTIRKLLEWVTDIDMTGIQENPFIFSPDPDHCPQPFQLSQLWMDQCLPVGGTGTNLEYGELRIGFSQSLDFYYSNAQQWYSVGSHPLVVTIIFLYILMVVTVLYVLAFINKKRRLKVIRTHGVRTKTVKAIGDEITFQDDGVVMTELKGDPNTGHDRPVRCSLEVKKKVIHLYFQAARLRKIDLSAQQQKVEIIKAKGRPLMVLKFDVGYDLALEMDTEDIYTEVSRQFTTFFDGIGVGVNMFEESKREVTRRLYTYQKRQKDIESFFKAIFAQESRGAAPTNLPENISNLQLTKDEFAGVLGLQVGSVFVEYMFDLADKDASGTISFREFLEIFIAFHKGTADEKLELIFRMYDVNNDQTLDKKEFKNMLKSMMDLVRADVAGDKLDRVVDEMFKSAGFENKEDGALSFADFKNIMQEHKHHLESATLDLKGIDVAAPATGPGPNAATKEPEIMPAEGAAEGETEGGSRNRYARARKTVHHAYRSAHSRTTYGKQAPAAEEAQNERRTQLELPKTVTLPLRIIKYYLRFMENYKRQIFWLILFYLVSIYIFAERAYFFSVEREHIGLRRICGFGISVTRGAASVQMFHFSLLLITMSRNIITMLRETMLNKFIPFDTYISFHKNVAITAIIGTLIHCIGHGFNFYHISTQNPNDLTCFFREYFHRTHRLIKFSYWVFETITGLTAVALVLQLVMIYTFATQYARRYVYQSFWITHNTYPIWYILMMLHGMGRLVQDPLFGNFIIGPALIYIFDKLISYSRRKIELAVVKAHVLPSLVTGIYLKKPPGLDYQSGQWARIALKAKGFYGDEYHSFTISSAPHEEFLSFHIRSVGPWTYNFRDYFQQVNEAQSVLPKVYMEGPWGEGHQEWFRFEVSVLVGGGIGVTPFASILKDIVHKNKTGANIACKKILFIWVTRTQKQWEWFLEIIREAEENDANGILENHIYITAFFNKFDLRTTMLYVVERDFQRLAGQSLFTGSRAVTHFGRPNFVDFFNALSDDFFEVPAVGVFSCGPPGMTKSVEEACSVKNRFEGPAFLHHYENF</sequence>
<evidence type="ECO:0000256" key="13">
    <source>
        <dbReference type="ARBA" id="ARBA00023136"/>
    </source>
</evidence>
<dbReference type="Gene3D" id="1.10.640.10">
    <property type="entry name" value="Haem peroxidase domain superfamily, animal type"/>
    <property type="match status" value="1"/>
</dbReference>
<feature type="signal peptide" evidence="19">
    <location>
        <begin position="1"/>
        <end position="17"/>
    </location>
</feature>
<dbReference type="SUPFAM" id="SSF63380">
    <property type="entry name" value="Riboflavin synthase domain-like"/>
    <property type="match status" value="1"/>
</dbReference>
<dbReference type="InterPro" id="IPR013121">
    <property type="entry name" value="Fe_red_NAD-bd_6"/>
</dbReference>
<dbReference type="PRINTS" id="PR00457">
    <property type="entry name" value="ANPEROXIDASE"/>
</dbReference>
<dbReference type="Pfam" id="PF01794">
    <property type="entry name" value="Ferric_reduct"/>
    <property type="match status" value="1"/>
</dbReference>
<dbReference type="FunFam" id="2.40.30.10:FF:000059">
    <property type="entry name" value="dual oxidase isoform X1"/>
    <property type="match status" value="1"/>
</dbReference>
<keyword evidence="17" id="KW-0349">Heme</keyword>
<dbReference type="InterPro" id="IPR037120">
    <property type="entry name" value="Haem_peroxidase_sf_animal"/>
</dbReference>
<comment type="caution">
    <text evidence="22">The sequence shown here is derived from an EMBL/GenBank/DDBJ whole genome shotgun (WGS) entry which is preliminary data.</text>
</comment>
<evidence type="ECO:0000256" key="1">
    <source>
        <dbReference type="ARBA" id="ARBA00004424"/>
    </source>
</evidence>
<dbReference type="PROSITE" id="PS50222">
    <property type="entry name" value="EF_HAND_2"/>
    <property type="match status" value="2"/>
</dbReference>
<evidence type="ECO:0000313" key="23">
    <source>
        <dbReference type="Proteomes" id="UP001165289"/>
    </source>
</evidence>
<dbReference type="InterPro" id="IPR002048">
    <property type="entry name" value="EF_hand_dom"/>
</dbReference>
<gene>
    <name evidence="22" type="ORF">LOD99_6808</name>
</gene>
<evidence type="ECO:0000256" key="19">
    <source>
        <dbReference type="SAM" id="SignalP"/>
    </source>
</evidence>
<evidence type="ECO:0000256" key="5">
    <source>
        <dbReference type="ARBA" id="ARBA00022692"/>
    </source>
</evidence>
<dbReference type="InterPro" id="IPR017938">
    <property type="entry name" value="Riboflavin_synthase-like_b-brl"/>
</dbReference>
<evidence type="ECO:0000256" key="10">
    <source>
        <dbReference type="ARBA" id="ARBA00022857"/>
    </source>
</evidence>
<dbReference type="InterPro" id="IPR050369">
    <property type="entry name" value="RBOH/FRE"/>
</dbReference>
<evidence type="ECO:0000259" key="21">
    <source>
        <dbReference type="PROSITE" id="PS51384"/>
    </source>
</evidence>
<dbReference type="PROSITE" id="PS50292">
    <property type="entry name" value="PEROXIDASE_3"/>
    <property type="match status" value="1"/>
</dbReference>
<dbReference type="GO" id="GO:0042742">
    <property type="term" value="P:defense response to bacterium"/>
    <property type="evidence" value="ECO:0007669"/>
    <property type="project" value="UniProtKB-ARBA"/>
</dbReference>
<dbReference type="GO" id="GO:0006979">
    <property type="term" value="P:response to oxidative stress"/>
    <property type="evidence" value="ECO:0007669"/>
    <property type="project" value="InterPro"/>
</dbReference>
<keyword evidence="14" id="KW-0575">Peroxidase</keyword>
<comment type="catalytic activity">
    <reaction evidence="16">
        <text>NADPH + O2 + H(+) = H2O2 + NADP(+)</text>
        <dbReference type="Rhea" id="RHEA:11260"/>
        <dbReference type="ChEBI" id="CHEBI:15378"/>
        <dbReference type="ChEBI" id="CHEBI:15379"/>
        <dbReference type="ChEBI" id="CHEBI:16240"/>
        <dbReference type="ChEBI" id="CHEBI:57783"/>
        <dbReference type="ChEBI" id="CHEBI:58349"/>
        <dbReference type="EC" id="1.6.3.1"/>
    </reaction>
</comment>
<evidence type="ECO:0000256" key="6">
    <source>
        <dbReference type="ARBA" id="ARBA00022723"/>
    </source>
</evidence>
<dbReference type="InterPro" id="IPR013130">
    <property type="entry name" value="Fe3_Rdtase_TM_dom"/>
</dbReference>
<evidence type="ECO:0000256" key="7">
    <source>
        <dbReference type="ARBA" id="ARBA00022737"/>
    </source>
</evidence>
<dbReference type="EMBL" id="JAKMXF010000322">
    <property type="protein sequence ID" value="KAI6649087.1"/>
    <property type="molecule type" value="Genomic_DNA"/>
</dbReference>
<feature type="transmembrane region" description="Helical" evidence="18">
    <location>
        <begin position="1346"/>
        <end position="1367"/>
    </location>
</feature>
<keyword evidence="17" id="KW-0408">Iron</keyword>
<dbReference type="InterPro" id="IPR039261">
    <property type="entry name" value="FNR_nucleotide-bd"/>
</dbReference>
<dbReference type="Pfam" id="PF08022">
    <property type="entry name" value="FAD_binding_8"/>
    <property type="match status" value="1"/>
</dbReference>
<evidence type="ECO:0000256" key="12">
    <source>
        <dbReference type="ARBA" id="ARBA00023002"/>
    </source>
</evidence>
<keyword evidence="23" id="KW-1185">Reference proteome</keyword>
<dbReference type="Gene3D" id="2.40.30.10">
    <property type="entry name" value="Translation factors"/>
    <property type="match status" value="1"/>
</dbReference>
<dbReference type="Pfam" id="PF13405">
    <property type="entry name" value="EF-hand_6"/>
    <property type="match status" value="1"/>
</dbReference>
<dbReference type="Gene3D" id="1.10.238.10">
    <property type="entry name" value="EF-hand"/>
    <property type="match status" value="1"/>
</dbReference>
<keyword evidence="7" id="KW-0677">Repeat</keyword>
<dbReference type="SUPFAM" id="SSF48113">
    <property type="entry name" value="Heme-dependent peroxidases"/>
    <property type="match status" value="1"/>
</dbReference>
<evidence type="ECO:0000256" key="14">
    <source>
        <dbReference type="ARBA" id="ARBA00023324"/>
    </source>
</evidence>
<feature type="transmembrane region" description="Helical" evidence="18">
    <location>
        <begin position="726"/>
        <end position="748"/>
    </location>
</feature>
<dbReference type="GO" id="GO:0016174">
    <property type="term" value="F:NAD(P)H oxidase H2O2-forming activity"/>
    <property type="evidence" value="ECO:0007669"/>
    <property type="project" value="UniProtKB-EC"/>
</dbReference>
<keyword evidence="12" id="KW-0560">Oxidoreductase</keyword>
<dbReference type="Pfam" id="PF03098">
    <property type="entry name" value="An_peroxidase"/>
    <property type="match status" value="2"/>
</dbReference>
<evidence type="ECO:0000256" key="16">
    <source>
        <dbReference type="ARBA" id="ARBA00048762"/>
    </source>
</evidence>